<reference evidence="1 2" key="1">
    <citation type="journal article" date="2017" name="Gigascience">
        <title>Draft genome of the honey bee ectoparasitic mite, Tropilaelaps mercedesae, is shaped by the parasitic life history.</title>
        <authorList>
            <person name="Dong X."/>
            <person name="Armstrong S.D."/>
            <person name="Xia D."/>
            <person name="Makepeace B.L."/>
            <person name="Darby A.C."/>
            <person name="Kadowaki T."/>
        </authorList>
    </citation>
    <scope>NUCLEOTIDE SEQUENCE [LARGE SCALE GENOMIC DNA]</scope>
    <source>
        <strain evidence="1">Wuxi-XJTLU</strain>
    </source>
</reference>
<sequence>MPKQSFCGCRNIVAVYGSLMKFVTAARVRGGLPHLHGPTRTVLPLRRNWSSARVIDPGWHTPQSAAEYFNVF</sequence>
<dbReference type="Proteomes" id="UP000192247">
    <property type="component" value="Unassembled WGS sequence"/>
</dbReference>
<name>A0A1V9XQV4_9ACAR</name>
<proteinExistence type="predicted"/>
<dbReference type="EMBL" id="MNPL01005659">
    <property type="protein sequence ID" value="OQR75869.1"/>
    <property type="molecule type" value="Genomic_DNA"/>
</dbReference>
<keyword evidence="2" id="KW-1185">Reference proteome</keyword>
<comment type="caution">
    <text evidence="1">The sequence shown here is derived from an EMBL/GenBank/DDBJ whole genome shotgun (WGS) entry which is preliminary data.</text>
</comment>
<gene>
    <name evidence="1" type="ORF">BIW11_08145</name>
</gene>
<protein>
    <submittedName>
        <fullName evidence="1">Uncharacterized protein</fullName>
    </submittedName>
</protein>
<dbReference type="AlphaFoldDB" id="A0A1V9XQV4"/>
<evidence type="ECO:0000313" key="2">
    <source>
        <dbReference type="Proteomes" id="UP000192247"/>
    </source>
</evidence>
<evidence type="ECO:0000313" key="1">
    <source>
        <dbReference type="EMBL" id="OQR75869.1"/>
    </source>
</evidence>
<dbReference type="InParanoid" id="A0A1V9XQV4"/>
<accession>A0A1V9XQV4</accession>
<organism evidence="1 2">
    <name type="scientific">Tropilaelaps mercedesae</name>
    <dbReference type="NCBI Taxonomy" id="418985"/>
    <lineage>
        <taxon>Eukaryota</taxon>
        <taxon>Metazoa</taxon>
        <taxon>Ecdysozoa</taxon>
        <taxon>Arthropoda</taxon>
        <taxon>Chelicerata</taxon>
        <taxon>Arachnida</taxon>
        <taxon>Acari</taxon>
        <taxon>Parasitiformes</taxon>
        <taxon>Mesostigmata</taxon>
        <taxon>Gamasina</taxon>
        <taxon>Dermanyssoidea</taxon>
        <taxon>Laelapidae</taxon>
        <taxon>Tropilaelaps</taxon>
    </lineage>
</organism>